<evidence type="ECO:0000313" key="4">
    <source>
        <dbReference type="Proteomes" id="UP000694844"/>
    </source>
</evidence>
<feature type="compositionally biased region" description="Polar residues" evidence="1">
    <location>
        <begin position="416"/>
        <end position="425"/>
    </location>
</feature>
<dbReference type="AlphaFoldDB" id="A0A8B8DAB5"/>
<feature type="region of interest" description="Disordered" evidence="1">
    <location>
        <begin position="348"/>
        <end position="425"/>
    </location>
</feature>
<evidence type="ECO:0000256" key="3">
    <source>
        <dbReference type="SAM" id="SignalP"/>
    </source>
</evidence>
<feature type="transmembrane region" description="Helical" evidence="2">
    <location>
        <begin position="308"/>
        <end position="332"/>
    </location>
</feature>
<dbReference type="KEGG" id="cvn:111125220"/>
<feature type="signal peptide" evidence="3">
    <location>
        <begin position="1"/>
        <end position="21"/>
    </location>
</feature>
<keyword evidence="3" id="KW-0732">Signal</keyword>
<evidence type="ECO:0000313" key="5">
    <source>
        <dbReference type="RefSeq" id="XP_022324489.1"/>
    </source>
</evidence>
<evidence type="ECO:0000256" key="2">
    <source>
        <dbReference type="SAM" id="Phobius"/>
    </source>
</evidence>
<proteinExistence type="predicted"/>
<keyword evidence="4" id="KW-1185">Reference proteome</keyword>
<evidence type="ECO:0000256" key="1">
    <source>
        <dbReference type="SAM" id="MobiDB-lite"/>
    </source>
</evidence>
<keyword evidence="2" id="KW-1133">Transmembrane helix</keyword>
<keyword evidence="2" id="KW-0472">Membrane</keyword>
<dbReference type="OrthoDB" id="6121759at2759"/>
<feature type="chain" id="PRO_5034578792" evidence="3">
    <location>
        <begin position="22"/>
        <end position="425"/>
    </location>
</feature>
<gene>
    <name evidence="5" type="primary">LOC111125220</name>
</gene>
<organism evidence="4 5">
    <name type="scientific">Crassostrea virginica</name>
    <name type="common">Eastern oyster</name>
    <dbReference type="NCBI Taxonomy" id="6565"/>
    <lineage>
        <taxon>Eukaryota</taxon>
        <taxon>Metazoa</taxon>
        <taxon>Spiralia</taxon>
        <taxon>Lophotrochozoa</taxon>
        <taxon>Mollusca</taxon>
        <taxon>Bivalvia</taxon>
        <taxon>Autobranchia</taxon>
        <taxon>Pteriomorphia</taxon>
        <taxon>Ostreida</taxon>
        <taxon>Ostreoidea</taxon>
        <taxon>Ostreidae</taxon>
        <taxon>Crassostrea</taxon>
    </lineage>
</organism>
<sequence length="425" mass="47098">MNIYIYLTFIIATILIRKTDSACTFPDELRGDWYSSHKGILNFNDSLITSYPIQMSAIVSSLDFTCYEKSGTNYLIKSTIAVIAFGQMIDAYICLDIHRVSATKYMYYIGTTIDNSIQDFVKGVMTQTNISITDACNRPSPYETNTFITLVKDGEIYTGSAQASCPPDLRAVYSSVVIKNSDDSTTCSGNSYDGCSQKNMFKSTYEACASSLVFSSSGDFYCLHSETVSQVTYTIVWNNDTSVSGTKYRTTCLASQTVGSVLYVTEYPKFCMYTNQTGTSVMSPGIKYTMSSQTQTCVVKKEGGQSGFYYFLIVLGILLVAGAVFLGVVLYVKYRNKIRMMELDVYTKESGSRPATSKEEEKPKKTSDQTPKLPPIFPNKPLIQTTETEDSPEPEKPTTTVEKIVPENEGEAMNEDSATGDNHCH</sequence>
<dbReference type="RefSeq" id="XP_022324489.1">
    <property type="nucleotide sequence ID" value="XM_022468781.1"/>
</dbReference>
<name>A0A8B8DAB5_CRAVI</name>
<dbReference type="Proteomes" id="UP000694844">
    <property type="component" value="Chromosome 3"/>
</dbReference>
<reference evidence="5" key="1">
    <citation type="submission" date="2025-08" db="UniProtKB">
        <authorList>
            <consortium name="RefSeq"/>
        </authorList>
    </citation>
    <scope>IDENTIFICATION</scope>
    <source>
        <tissue evidence="5">Whole sample</tissue>
    </source>
</reference>
<accession>A0A8B8DAB5</accession>
<feature type="compositionally biased region" description="Basic and acidic residues" evidence="1">
    <location>
        <begin position="348"/>
        <end position="367"/>
    </location>
</feature>
<dbReference type="GeneID" id="111125220"/>
<protein>
    <submittedName>
        <fullName evidence="5">Uncharacterized protein LOC111125220</fullName>
    </submittedName>
</protein>
<keyword evidence="2" id="KW-0812">Transmembrane</keyword>